<dbReference type="InterPro" id="IPR014320">
    <property type="entry name" value="Phageshock_PspC"/>
</dbReference>
<evidence type="ECO:0000256" key="1">
    <source>
        <dbReference type="ARBA" id="ARBA00004162"/>
    </source>
</evidence>
<evidence type="ECO:0000313" key="9">
    <source>
        <dbReference type="Proteomes" id="UP000697802"/>
    </source>
</evidence>
<evidence type="ECO:0000256" key="2">
    <source>
        <dbReference type="ARBA" id="ARBA00022475"/>
    </source>
</evidence>
<keyword evidence="4 6" id="KW-1133">Transmembrane helix</keyword>
<evidence type="ECO:0000313" key="8">
    <source>
        <dbReference type="EMBL" id="NHB88804.1"/>
    </source>
</evidence>
<sequence>MSNYNRRKLYRIPEKGKIKGVCAGLAYYFDVPVNLIRAMTILSLFFGLFGLVVIAYIVLVFVLEPAPANYTEDAGFSVQKLLNEADYQLKAGELRLRQMERYVTSETFSVRSRFRQL</sequence>
<dbReference type="InterPro" id="IPR052027">
    <property type="entry name" value="PspC"/>
</dbReference>
<evidence type="ECO:0000256" key="4">
    <source>
        <dbReference type="ARBA" id="ARBA00022989"/>
    </source>
</evidence>
<comment type="caution">
    <text evidence="8">The sequence shown here is derived from an EMBL/GenBank/DDBJ whole genome shotgun (WGS) entry which is preliminary data.</text>
</comment>
<keyword evidence="9" id="KW-1185">Reference proteome</keyword>
<dbReference type="NCBIfam" id="NF007973">
    <property type="entry name" value="PRK10697.1"/>
    <property type="match status" value="1"/>
</dbReference>
<dbReference type="RefSeq" id="WP_133812864.1">
    <property type="nucleotide sequence ID" value="NZ_CAWPIF010000029.1"/>
</dbReference>
<name>A0ABX0GHX7_9GAMM</name>
<reference evidence="8 9" key="1">
    <citation type="submission" date="2018-02" db="EMBL/GenBank/DDBJ databases">
        <authorList>
            <person name="Machado R.A."/>
        </authorList>
    </citation>
    <scope>NUCLEOTIDE SEQUENCE [LARGE SCALE GENOMIC DNA]</scope>
    <source>
        <strain evidence="8 9">T327</strain>
    </source>
</reference>
<dbReference type="NCBIfam" id="TIGR02978">
    <property type="entry name" value="phageshock_pspC"/>
    <property type="match status" value="1"/>
</dbReference>
<evidence type="ECO:0000256" key="3">
    <source>
        <dbReference type="ARBA" id="ARBA00022692"/>
    </source>
</evidence>
<comment type="subcellular location">
    <subcellularLocation>
        <location evidence="1">Cell membrane</location>
        <topology evidence="1">Single-pass membrane protein</topology>
    </subcellularLocation>
</comment>
<feature type="domain" description="Phage shock protein PspC N-terminal" evidence="7">
    <location>
        <begin position="7"/>
        <end position="65"/>
    </location>
</feature>
<evidence type="ECO:0000256" key="6">
    <source>
        <dbReference type="SAM" id="Phobius"/>
    </source>
</evidence>
<dbReference type="Pfam" id="PF04024">
    <property type="entry name" value="PspC"/>
    <property type="match status" value="1"/>
</dbReference>
<keyword evidence="5 6" id="KW-0472">Membrane</keyword>
<dbReference type="EMBL" id="PUJU01000029">
    <property type="protein sequence ID" value="NHB88804.1"/>
    <property type="molecule type" value="Genomic_DNA"/>
</dbReference>
<dbReference type="InterPro" id="IPR007168">
    <property type="entry name" value="Phageshock_PspC_N"/>
</dbReference>
<keyword evidence="3 6" id="KW-0812">Transmembrane</keyword>
<feature type="transmembrane region" description="Helical" evidence="6">
    <location>
        <begin position="41"/>
        <end position="63"/>
    </location>
</feature>
<evidence type="ECO:0000256" key="5">
    <source>
        <dbReference type="ARBA" id="ARBA00023136"/>
    </source>
</evidence>
<organism evidence="8 9">
    <name type="scientific">Photorhabdus tasmaniensis</name>
    <dbReference type="NCBI Taxonomy" id="1004159"/>
    <lineage>
        <taxon>Bacteria</taxon>
        <taxon>Pseudomonadati</taxon>
        <taxon>Pseudomonadota</taxon>
        <taxon>Gammaproteobacteria</taxon>
        <taxon>Enterobacterales</taxon>
        <taxon>Morganellaceae</taxon>
        <taxon>Photorhabdus</taxon>
    </lineage>
</organism>
<accession>A0ABX0GHX7</accession>
<dbReference type="PANTHER" id="PTHR33885:SF3">
    <property type="entry name" value="PHAGE SHOCK PROTEIN C"/>
    <property type="match status" value="1"/>
</dbReference>
<dbReference type="Proteomes" id="UP000697802">
    <property type="component" value="Unassembled WGS sequence"/>
</dbReference>
<proteinExistence type="predicted"/>
<protein>
    <submittedName>
        <fullName evidence="8">Envelope stress response membrane protein PspC</fullName>
    </submittedName>
</protein>
<gene>
    <name evidence="8" type="ORF">C5471_14270</name>
</gene>
<dbReference type="PANTHER" id="PTHR33885">
    <property type="entry name" value="PHAGE SHOCK PROTEIN C"/>
    <property type="match status" value="1"/>
</dbReference>
<keyword evidence="2" id="KW-1003">Cell membrane</keyword>
<evidence type="ECO:0000259" key="7">
    <source>
        <dbReference type="Pfam" id="PF04024"/>
    </source>
</evidence>